<dbReference type="RefSeq" id="WP_163480654.1">
    <property type="nucleotide sequence ID" value="NZ_JAAGWF010000007.1"/>
</dbReference>
<protein>
    <recommendedName>
        <fullName evidence="5">Lipoprotein</fullName>
    </recommendedName>
</protein>
<dbReference type="AlphaFoldDB" id="A0A7K3VZZ8"/>
<feature type="chain" id="PRO_5039107235" description="Lipoprotein" evidence="2">
    <location>
        <begin position="33"/>
        <end position="219"/>
    </location>
</feature>
<sequence>MTPPGPALRSGTALLLALLPAVLTGCSSTVEGAATAAPADPTPSSPAELERLLVTDVPSGLARVADADLTPPAGEKSAEDVAGYADDPDREREVLEDYGYRYGWERFWGAGPGPLVSVFVDQFVTRAGAGAYARDLAANDAELYGAVLRDEPPHLPGGCRLLVLDEADPGSGMSGPAAFAWCAHGVFSVAVTAVAGSVEAATDEVHAVVAAQLERLPPS</sequence>
<comment type="caution">
    <text evidence="3">The sequence shown here is derived from an EMBL/GenBank/DDBJ whole genome shotgun (WGS) entry which is preliminary data.</text>
</comment>
<evidence type="ECO:0008006" key="5">
    <source>
        <dbReference type="Google" id="ProtNLM"/>
    </source>
</evidence>
<dbReference type="EMBL" id="JAAGWF010000007">
    <property type="protein sequence ID" value="NEK57494.1"/>
    <property type="molecule type" value="Genomic_DNA"/>
</dbReference>
<reference evidence="3 4" key="1">
    <citation type="submission" date="2020-02" db="EMBL/GenBank/DDBJ databases">
        <title>Geodermatophilus sabuli CPCC 205279 I12A-02694.</title>
        <authorList>
            <person name="Jiang Z."/>
        </authorList>
    </citation>
    <scope>NUCLEOTIDE SEQUENCE [LARGE SCALE GENOMIC DNA]</scope>
    <source>
        <strain evidence="3 4">I12A-02694</strain>
    </source>
</reference>
<feature type="signal peptide" evidence="2">
    <location>
        <begin position="1"/>
        <end position="32"/>
    </location>
</feature>
<evidence type="ECO:0000256" key="2">
    <source>
        <dbReference type="SAM" id="SignalP"/>
    </source>
</evidence>
<dbReference type="Proteomes" id="UP000470246">
    <property type="component" value="Unassembled WGS sequence"/>
</dbReference>
<feature type="region of interest" description="Disordered" evidence="1">
    <location>
        <begin position="67"/>
        <end position="88"/>
    </location>
</feature>
<keyword evidence="2" id="KW-0732">Signal</keyword>
<organism evidence="3 4">
    <name type="scientific">Geodermatophilus sabuli</name>
    <dbReference type="NCBI Taxonomy" id="1564158"/>
    <lineage>
        <taxon>Bacteria</taxon>
        <taxon>Bacillati</taxon>
        <taxon>Actinomycetota</taxon>
        <taxon>Actinomycetes</taxon>
        <taxon>Geodermatophilales</taxon>
        <taxon>Geodermatophilaceae</taxon>
        <taxon>Geodermatophilus</taxon>
    </lineage>
</organism>
<evidence type="ECO:0000256" key="1">
    <source>
        <dbReference type="SAM" id="MobiDB-lite"/>
    </source>
</evidence>
<evidence type="ECO:0000313" key="4">
    <source>
        <dbReference type="Proteomes" id="UP000470246"/>
    </source>
</evidence>
<keyword evidence="4" id="KW-1185">Reference proteome</keyword>
<name>A0A7K3VZZ8_9ACTN</name>
<proteinExistence type="predicted"/>
<evidence type="ECO:0000313" key="3">
    <source>
        <dbReference type="EMBL" id="NEK57494.1"/>
    </source>
</evidence>
<accession>A0A7K3VZZ8</accession>
<gene>
    <name evidence="3" type="ORF">GCU56_06365</name>
</gene>